<dbReference type="PATRIC" id="fig|882800.3.peg.5045"/>
<dbReference type="RefSeq" id="WP_003604849.1">
    <property type="nucleotide sequence ID" value="NZ_AGJK01000227.1"/>
</dbReference>
<sequence>MTADAIAKLRLPRTAKTAYQSAARRAGKSLSAFVRTACDQAVAGLDTGAIRADLVAMRRHLNLVAAYADEAAAGGLDGPTARRLGQEAAAMRAILDRHLTVGRS</sequence>
<dbReference type="Proteomes" id="UP000004382">
    <property type="component" value="Unassembled WGS sequence"/>
</dbReference>
<dbReference type="AlphaFoldDB" id="H1KRA4"/>
<evidence type="ECO:0000313" key="2">
    <source>
        <dbReference type="Proteomes" id="UP000004382"/>
    </source>
</evidence>
<dbReference type="EMBL" id="AGJK01000227">
    <property type="protein sequence ID" value="EHP89952.1"/>
    <property type="molecule type" value="Genomic_DNA"/>
</dbReference>
<protein>
    <submittedName>
        <fullName evidence="1">Uncharacterized protein</fullName>
    </submittedName>
</protein>
<proteinExistence type="predicted"/>
<evidence type="ECO:0000313" key="1">
    <source>
        <dbReference type="EMBL" id="EHP89952.1"/>
    </source>
</evidence>
<gene>
    <name evidence="1" type="ORF">MetexDRAFT_5167</name>
</gene>
<organism evidence="1 2">
    <name type="scientific">Methylorubrum extorquens DSM 13060</name>
    <dbReference type="NCBI Taxonomy" id="882800"/>
    <lineage>
        <taxon>Bacteria</taxon>
        <taxon>Pseudomonadati</taxon>
        <taxon>Pseudomonadota</taxon>
        <taxon>Alphaproteobacteria</taxon>
        <taxon>Hyphomicrobiales</taxon>
        <taxon>Methylobacteriaceae</taxon>
        <taxon>Methylorubrum</taxon>
    </lineage>
</organism>
<comment type="caution">
    <text evidence="1">The sequence shown here is derived from an EMBL/GenBank/DDBJ whole genome shotgun (WGS) entry which is preliminary data.</text>
</comment>
<name>H1KRA4_METEX</name>
<reference evidence="1 2" key="1">
    <citation type="submission" date="2011-09" db="EMBL/GenBank/DDBJ databases">
        <title>The draft genome of Methylobacterium extorquens DSM 13060.</title>
        <authorList>
            <consortium name="US DOE Joint Genome Institute (JGI-PGF)"/>
            <person name="Lucas S."/>
            <person name="Han J."/>
            <person name="Lapidus A."/>
            <person name="Cheng J.-F."/>
            <person name="Goodwin L."/>
            <person name="Pitluck S."/>
            <person name="Peters L."/>
            <person name="Land M.L."/>
            <person name="Hauser L."/>
            <person name="Koskimaki J."/>
            <person name="Halonen O."/>
            <person name="Pirttila A."/>
            <person name="Frank C."/>
            <person name="Woyke T.J."/>
        </authorList>
    </citation>
    <scope>NUCLEOTIDE SEQUENCE [LARGE SCALE GENOMIC DNA]</scope>
    <source>
        <strain evidence="1 2">DSM 13060</strain>
    </source>
</reference>
<accession>H1KRA4</accession>